<dbReference type="Proteomes" id="UP000808349">
    <property type="component" value="Unassembled WGS sequence"/>
</dbReference>
<dbReference type="AlphaFoldDB" id="A0A9D7XCY3"/>
<accession>A0A9D7XCY3</accession>
<gene>
    <name evidence="2" type="ORF">IPO85_07250</name>
</gene>
<dbReference type="NCBIfam" id="TIGR04183">
    <property type="entry name" value="Por_Secre_tail"/>
    <property type="match status" value="1"/>
</dbReference>
<dbReference type="EMBL" id="JADKFW010000004">
    <property type="protein sequence ID" value="MBK9717294.1"/>
    <property type="molecule type" value="Genomic_DNA"/>
</dbReference>
<protein>
    <submittedName>
        <fullName evidence="2">T9SS type A sorting domain-containing protein</fullName>
    </submittedName>
</protein>
<comment type="caution">
    <text evidence="2">The sequence shown here is derived from an EMBL/GenBank/DDBJ whole genome shotgun (WGS) entry which is preliminary data.</text>
</comment>
<proteinExistence type="predicted"/>
<dbReference type="Pfam" id="PF18962">
    <property type="entry name" value="Por_Secre_tail"/>
    <property type="match status" value="1"/>
</dbReference>
<evidence type="ECO:0000313" key="2">
    <source>
        <dbReference type="EMBL" id="MBK9717294.1"/>
    </source>
</evidence>
<name>A0A9D7XCY3_9BACT</name>
<feature type="domain" description="Secretion system C-terminal sorting" evidence="1">
    <location>
        <begin position="568"/>
        <end position="642"/>
    </location>
</feature>
<dbReference type="InterPro" id="IPR026444">
    <property type="entry name" value="Secre_tail"/>
</dbReference>
<sequence length="647" mass="72003">MNRTIFALYIFCIFLIEPTQSNSQCTPPSADNCEDANVLCSLDELNGYTCSNPNYSNPTGCSPLCPSGGGAHNTTWWAFVTEGGLVTITITYQNCSVNGTGVQMGIWGDCDCAESVACNPNCTGPGQFTITATLTACKNYYFFVDGCSGDVCDFTITTSGGAMPNLKKLTKINDDPDRRIQVCRGVCDKNFKVAGQEGNCEPTYEWTLDGNIVGWDDDNIDLSFPDEGDFQLCVTAYIGNPNSGSICDQEGPECVTIEVRPIRDKLGIQRILCAEQIPHKWHSQEITGPGEYRNTFKGTDCCIFDSVVTFNILPIPIPPNVFHIGCDKTDMYTDPTTRQSFSNCHLNEIIFLSKSSIPYRCDSTYKLTAIFLDFNITFTEECVNGKIEINPRIVNRTKTCGGGEIYEFAYKWYLQKDFTKNSIETKEKIIVDKRDIYCVEMKVNAKLGNVIKTCYFDFCEGINEDFTPNFFLSGDTSAFRNMISTYVDTVKQNSALKKYHWTVTGGTILTTNPNDSSEIRITWDSTETFGIICLTIDSICNSVVPQCISVSLKTTDVHDANSNNTIRIIPNPNQGIFTLDGLLPYAKSAIEIISLDGKSHYKKNGMNYSSKLNVDLQKEHIPNGTYFIKVNQKNRIQTLKMILTGKE</sequence>
<evidence type="ECO:0000259" key="1">
    <source>
        <dbReference type="Pfam" id="PF18962"/>
    </source>
</evidence>
<organism evidence="2 3">
    <name type="scientific">Candidatus Defluviibacterium haderslevense</name>
    <dbReference type="NCBI Taxonomy" id="2981993"/>
    <lineage>
        <taxon>Bacteria</taxon>
        <taxon>Pseudomonadati</taxon>
        <taxon>Bacteroidota</taxon>
        <taxon>Saprospiria</taxon>
        <taxon>Saprospirales</taxon>
        <taxon>Saprospiraceae</taxon>
        <taxon>Candidatus Defluviibacterium</taxon>
    </lineage>
</organism>
<evidence type="ECO:0000313" key="3">
    <source>
        <dbReference type="Proteomes" id="UP000808349"/>
    </source>
</evidence>
<reference evidence="2 3" key="1">
    <citation type="submission" date="2020-10" db="EMBL/GenBank/DDBJ databases">
        <title>Connecting structure to function with the recovery of over 1000 high-quality activated sludge metagenome-assembled genomes encoding full-length rRNA genes using long-read sequencing.</title>
        <authorList>
            <person name="Singleton C.M."/>
            <person name="Petriglieri F."/>
            <person name="Kristensen J.M."/>
            <person name="Kirkegaard R.H."/>
            <person name="Michaelsen T.Y."/>
            <person name="Andersen M.H."/>
            <person name="Karst S.M."/>
            <person name="Dueholm M.S."/>
            <person name="Nielsen P.H."/>
            <person name="Albertsen M."/>
        </authorList>
    </citation>
    <scope>NUCLEOTIDE SEQUENCE [LARGE SCALE GENOMIC DNA]</scope>
    <source>
        <strain evidence="2">Ribe_18-Q3-R11-54_BAT3C.373</strain>
    </source>
</reference>